<proteinExistence type="predicted"/>
<evidence type="ECO:0000313" key="2">
    <source>
        <dbReference type="EMBL" id="CEL54167.1"/>
    </source>
</evidence>
<dbReference type="OrthoDB" id="3208378at2759"/>
<sequence length="620" mass="69260">MHWSNDSTESIYTSTIRFVSISFILRVLTSPILQPRSISAQYIAHMSGDKLSPATTPLNPSSPPSPLCEAAPFLEHASHTYRQKTPHQTWVMLFWPLLPHIIITAGMVAFMLAYVDGRTFNLERRPLVRLANGTEVPWPHYSPMQTDITTILSVMLAVLRLITACWFGPLGWRCAFILMEEHGLKPEQLSTLISYSIFTAPLGNLRRKQRTVPLLLGIILAVVLPVQFAAPVLTGSITWIPSNYRPEQLSNDRLIIPAVSDYLRWNSYLQYPSRMDHYIDVARSRPYLAWGPDSSNSALKRFVPMIDGLEINSTVTNITLPYLTVQDIEWIKDPESTLDLGQFFVRDVVVPRIKMQNSTYSFGPGGITLIPDTPWTNQASHMPSMVVERRLLVHNLDIIIKNGCRSCQQIEVRPGYNVNSYSEGSSHYIFAWVTYSAGVGTCNNCRVSSHATVQNDTALVLEEGYMTAEALRIMPYVTGSIVSSTGENGTPPRWKTLDDHVTGLLMRSYAGAWMSLVQLVSNSGEWLHTNYSVSPRASRASVDLLRVCIWIGLQSLVTLSAILFLYVQVKTCSPAVGDTTLAAFYLDSSAIHEAGAYNQFWGGASRRVELKGEVLKVKID</sequence>
<dbReference type="STRING" id="1108050.A0A0B7FD81"/>
<accession>A0A0B7FD81</accession>
<feature type="transmembrane region" description="Helical" evidence="1">
    <location>
        <begin position="148"/>
        <end position="172"/>
    </location>
</feature>
<gene>
    <name evidence="2" type="ORF">RSOLAG1IB_06878</name>
</gene>
<evidence type="ECO:0008006" key="4">
    <source>
        <dbReference type="Google" id="ProtNLM"/>
    </source>
</evidence>
<dbReference type="AlphaFoldDB" id="A0A0B7FD81"/>
<keyword evidence="1" id="KW-0812">Transmembrane</keyword>
<name>A0A0B7FD81_THACB</name>
<keyword evidence="3" id="KW-1185">Reference proteome</keyword>
<evidence type="ECO:0000256" key="1">
    <source>
        <dbReference type="SAM" id="Phobius"/>
    </source>
</evidence>
<dbReference type="Proteomes" id="UP000059188">
    <property type="component" value="Unassembled WGS sequence"/>
</dbReference>
<feature type="transmembrane region" description="Helical" evidence="1">
    <location>
        <begin position="90"/>
        <end position="115"/>
    </location>
</feature>
<reference evidence="2 3" key="1">
    <citation type="submission" date="2014-11" db="EMBL/GenBank/DDBJ databases">
        <authorList>
            <person name="Wibberg Daniel"/>
        </authorList>
    </citation>
    <scope>NUCLEOTIDE SEQUENCE [LARGE SCALE GENOMIC DNA]</scope>
    <source>
        <strain evidence="2">Rhizoctonia solani AG1-IB 7/3/14</strain>
    </source>
</reference>
<protein>
    <recommendedName>
        <fullName evidence="4">Transmembrane protein</fullName>
    </recommendedName>
</protein>
<feature type="transmembrane region" description="Helical" evidence="1">
    <location>
        <begin position="214"/>
        <end position="240"/>
    </location>
</feature>
<dbReference type="EMBL" id="LN679114">
    <property type="protein sequence ID" value="CEL54167.1"/>
    <property type="molecule type" value="Genomic_DNA"/>
</dbReference>
<keyword evidence="1" id="KW-1133">Transmembrane helix</keyword>
<keyword evidence="1" id="KW-0472">Membrane</keyword>
<evidence type="ECO:0000313" key="3">
    <source>
        <dbReference type="Proteomes" id="UP000059188"/>
    </source>
</evidence>
<organism evidence="2 3">
    <name type="scientific">Thanatephorus cucumeris (strain AG1-IB / isolate 7/3/14)</name>
    <name type="common">Lettuce bottom rot fungus</name>
    <name type="synonym">Rhizoctonia solani</name>
    <dbReference type="NCBI Taxonomy" id="1108050"/>
    <lineage>
        <taxon>Eukaryota</taxon>
        <taxon>Fungi</taxon>
        <taxon>Dikarya</taxon>
        <taxon>Basidiomycota</taxon>
        <taxon>Agaricomycotina</taxon>
        <taxon>Agaricomycetes</taxon>
        <taxon>Cantharellales</taxon>
        <taxon>Ceratobasidiaceae</taxon>
        <taxon>Rhizoctonia</taxon>
        <taxon>Rhizoctonia solani AG-1</taxon>
    </lineage>
</organism>